<dbReference type="EMBL" id="FOTK01000026">
    <property type="protein sequence ID" value="SFM31664.1"/>
    <property type="molecule type" value="Genomic_DNA"/>
</dbReference>
<gene>
    <name evidence="1" type="ORF">SAMN05192568_102689</name>
</gene>
<keyword evidence="2" id="KW-1185">Reference proteome</keyword>
<reference evidence="2" key="1">
    <citation type="submission" date="2016-10" db="EMBL/GenBank/DDBJ databases">
        <authorList>
            <person name="Varghese N."/>
            <person name="Submissions S."/>
        </authorList>
    </citation>
    <scope>NUCLEOTIDE SEQUENCE [LARGE SCALE GENOMIC DNA]</scope>
    <source>
        <strain evidence="2">BL36</strain>
    </source>
</reference>
<evidence type="ECO:0000313" key="1">
    <source>
        <dbReference type="EMBL" id="SFM31664.1"/>
    </source>
</evidence>
<dbReference type="RefSeq" id="WP_092044076.1">
    <property type="nucleotide sequence ID" value="NZ_FOTK01000026.1"/>
</dbReference>
<evidence type="ECO:0000313" key="2">
    <source>
        <dbReference type="Proteomes" id="UP000199048"/>
    </source>
</evidence>
<protein>
    <submittedName>
        <fullName evidence="1">Uncharacterized protein</fullName>
    </submittedName>
</protein>
<organism evidence="1 2">
    <name type="scientific">Methylobacterium pseudosasicola</name>
    <dbReference type="NCBI Taxonomy" id="582667"/>
    <lineage>
        <taxon>Bacteria</taxon>
        <taxon>Pseudomonadati</taxon>
        <taxon>Pseudomonadota</taxon>
        <taxon>Alphaproteobacteria</taxon>
        <taxon>Hyphomicrobiales</taxon>
        <taxon>Methylobacteriaceae</taxon>
        <taxon>Methylobacterium</taxon>
    </lineage>
</organism>
<dbReference type="Proteomes" id="UP000199048">
    <property type="component" value="Unassembled WGS sequence"/>
</dbReference>
<name>A0A1I4PV86_9HYPH</name>
<proteinExistence type="predicted"/>
<accession>A0A1I4PV86</accession>
<dbReference type="AlphaFoldDB" id="A0A1I4PV86"/>
<sequence length="98" mass="10358">MPDRNLPFSTPVSTVGLAGFPDSLASVAEARRAVEEARLPVVRSRHAWLDVANSLVLAEAARSPSLIEAARAALCLAVAVERRGTRVATSVRPWALAA</sequence>